<dbReference type="Proteomes" id="UP000813462">
    <property type="component" value="Unassembled WGS sequence"/>
</dbReference>
<dbReference type="AlphaFoldDB" id="A0A978VT28"/>
<name>A0A978VT28_ZIZJJ</name>
<reference evidence="1" key="1">
    <citation type="journal article" date="2021" name="Front. Plant Sci.">
        <title>Chromosome-Scale Genome Assembly for Chinese Sour Jujube and Insights Into Its Genome Evolution and Domestication Signature.</title>
        <authorList>
            <person name="Shen L.-Y."/>
            <person name="Luo H."/>
            <person name="Wang X.-L."/>
            <person name="Wang X.-M."/>
            <person name="Qiu X.-J."/>
            <person name="Liu H."/>
            <person name="Zhou S.-S."/>
            <person name="Jia K.-H."/>
            <person name="Nie S."/>
            <person name="Bao Y.-T."/>
            <person name="Zhang R.-G."/>
            <person name="Yun Q.-Z."/>
            <person name="Chai Y.-H."/>
            <person name="Lu J.-Y."/>
            <person name="Li Y."/>
            <person name="Zhao S.-W."/>
            <person name="Mao J.-F."/>
            <person name="Jia S.-G."/>
            <person name="Mao Y.-M."/>
        </authorList>
    </citation>
    <scope>NUCLEOTIDE SEQUENCE</scope>
    <source>
        <strain evidence="1">AT0</strain>
        <tissue evidence="1">Leaf</tissue>
    </source>
</reference>
<proteinExistence type="predicted"/>
<evidence type="ECO:0000313" key="2">
    <source>
        <dbReference type="Proteomes" id="UP000813462"/>
    </source>
</evidence>
<comment type="caution">
    <text evidence="1">The sequence shown here is derived from an EMBL/GenBank/DDBJ whole genome shotgun (WGS) entry which is preliminary data.</text>
</comment>
<protein>
    <submittedName>
        <fullName evidence="1">Uncharacterized protein</fullName>
    </submittedName>
</protein>
<gene>
    <name evidence="1" type="ORF">FEM48_Zijuj02G0024100</name>
</gene>
<sequence length="143" mass="15965">MPLPHQLRRLIPLYLLPQPIWDTHSQWTMVILINFVFGCFLVYPYDPDPNPMVLSNCCTLDSIAMLAVLGRICIPIAAIRSLIKIASWSRSLTLGNNPKPLLLLLQTPTKNLIKIVKGSMSLSLGIPPPPLLPLQTSRIDFIS</sequence>
<accession>A0A978VT28</accession>
<organism evidence="1 2">
    <name type="scientific">Ziziphus jujuba var. spinosa</name>
    <dbReference type="NCBI Taxonomy" id="714518"/>
    <lineage>
        <taxon>Eukaryota</taxon>
        <taxon>Viridiplantae</taxon>
        <taxon>Streptophyta</taxon>
        <taxon>Embryophyta</taxon>
        <taxon>Tracheophyta</taxon>
        <taxon>Spermatophyta</taxon>
        <taxon>Magnoliopsida</taxon>
        <taxon>eudicotyledons</taxon>
        <taxon>Gunneridae</taxon>
        <taxon>Pentapetalae</taxon>
        <taxon>rosids</taxon>
        <taxon>fabids</taxon>
        <taxon>Rosales</taxon>
        <taxon>Rhamnaceae</taxon>
        <taxon>Paliureae</taxon>
        <taxon>Ziziphus</taxon>
    </lineage>
</organism>
<evidence type="ECO:0000313" key="1">
    <source>
        <dbReference type="EMBL" id="KAH7541973.1"/>
    </source>
</evidence>
<dbReference type="EMBL" id="JAEACU010000002">
    <property type="protein sequence ID" value="KAH7541973.1"/>
    <property type="molecule type" value="Genomic_DNA"/>
</dbReference>